<gene>
    <name evidence="2" type="ORF">GHK45_16520</name>
</gene>
<dbReference type="InterPro" id="IPR018490">
    <property type="entry name" value="cNMP-bd_dom_sf"/>
</dbReference>
<dbReference type="RefSeq" id="WP_153318363.1">
    <property type="nucleotide sequence ID" value="NZ_WISP01000125.1"/>
</dbReference>
<dbReference type="EMBL" id="WISP01000125">
    <property type="protein sequence ID" value="MQW05307.1"/>
    <property type="molecule type" value="Genomic_DNA"/>
</dbReference>
<feature type="domain" description="Cyclic nucleotide-binding" evidence="1">
    <location>
        <begin position="1"/>
        <end position="100"/>
    </location>
</feature>
<evidence type="ECO:0000313" key="2">
    <source>
        <dbReference type="EMBL" id="MQW05307.1"/>
    </source>
</evidence>
<name>A0A6A7ZU18_RHIML</name>
<proteinExistence type="predicted"/>
<dbReference type="SMART" id="SM00100">
    <property type="entry name" value="cNMP"/>
    <property type="match status" value="1"/>
</dbReference>
<dbReference type="InterPro" id="IPR014710">
    <property type="entry name" value="RmlC-like_jellyroll"/>
</dbReference>
<protein>
    <submittedName>
        <fullName evidence="2">Cyclic nucleotide-binding domain-containing protein</fullName>
    </submittedName>
</protein>
<dbReference type="SUPFAM" id="SSF51206">
    <property type="entry name" value="cAMP-binding domain-like"/>
    <property type="match status" value="1"/>
</dbReference>
<sequence>MSDEILAVLRPRAVARRSFVKGDHLFHRGDPVRVMFLVTDGCANLVRYQEDGRPAVLQRARRGTVLAEASVFSDQYHCDAVAAMATEVVLIAIGEIQRLLNEDHVFALEWSRHLSNELQHTRKRAEILALRTVAARLDAWLTWSDGDLPAKGEWRRLAEEIAVSPEALYREISRRRG</sequence>
<dbReference type="CDD" id="cd00038">
    <property type="entry name" value="CAP_ED"/>
    <property type="match status" value="1"/>
</dbReference>
<accession>A0A6A7ZU18</accession>
<dbReference type="AlphaFoldDB" id="A0A6A7ZU18"/>
<reference evidence="2" key="1">
    <citation type="journal article" date="2013" name="Genome Biol.">
        <title>Comparative genomics of the core and accessory genomes of 48 Sinorhizobium strains comprising five genospecies.</title>
        <authorList>
            <person name="Sugawara M."/>
            <person name="Epstein B."/>
            <person name="Badgley B.D."/>
            <person name="Unno T."/>
            <person name="Xu L."/>
            <person name="Reese J."/>
            <person name="Gyaneshwar P."/>
            <person name="Denny R."/>
            <person name="Mudge J."/>
            <person name="Bharti A.K."/>
            <person name="Farmer A.D."/>
            <person name="May G.D."/>
            <person name="Woodward J.E."/>
            <person name="Medigue C."/>
            <person name="Vallenet D."/>
            <person name="Lajus A."/>
            <person name="Rouy Z."/>
            <person name="Martinez-Vaz B."/>
            <person name="Tiffin P."/>
            <person name="Young N.D."/>
            <person name="Sadowsky M.J."/>
        </authorList>
    </citation>
    <scope>NUCLEOTIDE SEQUENCE</scope>
    <source>
        <strain evidence="2">M30</strain>
    </source>
</reference>
<dbReference type="PROSITE" id="PS50042">
    <property type="entry name" value="CNMP_BINDING_3"/>
    <property type="match status" value="1"/>
</dbReference>
<evidence type="ECO:0000259" key="1">
    <source>
        <dbReference type="PROSITE" id="PS50042"/>
    </source>
</evidence>
<organism evidence="2">
    <name type="scientific">Rhizobium meliloti</name>
    <name type="common">Ensifer meliloti</name>
    <name type="synonym">Sinorhizobium meliloti</name>
    <dbReference type="NCBI Taxonomy" id="382"/>
    <lineage>
        <taxon>Bacteria</taxon>
        <taxon>Pseudomonadati</taxon>
        <taxon>Pseudomonadota</taxon>
        <taxon>Alphaproteobacteria</taxon>
        <taxon>Hyphomicrobiales</taxon>
        <taxon>Rhizobiaceae</taxon>
        <taxon>Sinorhizobium/Ensifer group</taxon>
        <taxon>Sinorhizobium</taxon>
    </lineage>
</organism>
<dbReference type="Pfam" id="PF00027">
    <property type="entry name" value="cNMP_binding"/>
    <property type="match status" value="1"/>
</dbReference>
<dbReference type="Gene3D" id="2.60.120.10">
    <property type="entry name" value="Jelly Rolls"/>
    <property type="match status" value="1"/>
</dbReference>
<comment type="caution">
    <text evidence="2">The sequence shown here is derived from an EMBL/GenBank/DDBJ whole genome shotgun (WGS) entry which is preliminary data.</text>
</comment>
<dbReference type="InterPro" id="IPR000595">
    <property type="entry name" value="cNMP-bd_dom"/>
</dbReference>